<dbReference type="RefSeq" id="WP_011792200.1">
    <property type="nucleotide sequence ID" value="NC_008751.1"/>
</dbReference>
<accession>A0A0H3A8F5</accession>
<evidence type="ECO:0000313" key="3">
    <source>
        <dbReference type="Proteomes" id="UP000009173"/>
    </source>
</evidence>
<keyword evidence="1" id="KW-0812">Transmembrane</keyword>
<dbReference type="EMBL" id="CP000527">
    <property type="protein sequence ID" value="ABM28349.1"/>
    <property type="molecule type" value="Genomic_DNA"/>
</dbReference>
<organism evidence="2 3">
    <name type="scientific">Nitratidesulfovibrio vulgaris (strain DP4)</name>
    <name type="common">Desulfovibrio vulgaris</name>
    <dbReference type="NCBI Taxonomy" id="391774"/>
    <lineage>
        <taxon>Bacteria</taxon>
        <taxon>Pseudomonadati</taxon>
        <taxon>Thermodesulfobacteriota</taxon>
        <taxon>Desulfovibrionia</taxon>
        <taxon>Desulfovibrionales</taxon>
        <taxon>Desulfovibrionaceae</taxon>
        <taxon>Nitratidesulfovibrio</taxon>
    </lineage>
</organism>
<name>A0A0H3A8F5_NITV4</name>
<sequence length="354" mass="39798">MYQPLFSAIDSTSTGRGFLYEVSRSFVERSVDLSTVSGVATATGVILGTLLLIYLVRRHFESRHKPVAIDMVAGDDSIRHILDRTVTERSRYELQFTSADGKRRATALCTCVHIDDANLTLECSSVAPPRTSWAGRRVDLLFRLQEGACEVFYGFHTTISGTSLNDEGIVLVHVSLPPMLERKQKRAFLRLTPPPHLIRGIDMWELPPGVSDKGEWSPHRLPPPMATASPDGGDALNLINISGGGLRLQISRDITKKGGLRYDADLRLLLRLALYDPDEGRVLYYWLKCSHRNHFTETETQHTETGLQYREWGVTTAPMASVTWTPARPDGEVEPLTRWTLRRHLELYRSICVS</sequence>
<protein>
    <submittedName>
        <fullName evidence="2">Uncharacterized protein</fullName>
    </submittedName>
</protein>
<gene>
    <name evidence="2" type="ordered locus">Dvul_1331</name>
</gene>
<keyword evidence="1" id="KW-0472">Membrane</keyword>
<proteinExistence type="predicted"/>
<dbReference type="HOGENOM" id="CLU_046666_0_0_7"/>
<feature type="transmembrane region" description="Helical" evidence="1">
    <location>
        <begin position="33"/>
        <end position="56"/>
    </location>
</feature>
<dbReference type="Proteomes" id="UP000009173">
    <property type="component" value="Chromosome"/>
</dbReference>
<evidence type="ECO:0000256" key="1">
    <source>
        <dbReference type="SAM" id="Phobius"/>
    </source>
</evidence>
<evidence type="ECO:0000313" key="2">
    <source>
        <dbReference type="EMBL" id="ABM28349.1"/>
    </source>
</evidence>
<reference evidence="3" key="1">
    <citation type="journal article" date="2009" name="Environ. Microbiol.">
        <title>Contribution of mobile genetic elements to Desulfovibrio vulgaris genome plasticity.</title>
        <authorList>
            <person name="Walker C.B."/>
            <person name="Stolyar S."/>
            <person name="Chivian D."/>
            <person name="Pinel N."/>
            <person name="Gabster J.A."/>
            <person name="Dehal P.S."/>
            <person name="He Z."/>
            <person name="Yang Z.K."/>
            <person name="Yen H.C."/>
            <person name="Zhou J."/>
            <person name="Wall J.D."/>
            <person name="Hazen T.C."/>
            <person name="Arkin A.P."/>
            <person name="Stahl D.A."/>
        </authorList>
    </citation>
    <scope>NUCLEOTIDE SEQUENCE [LARGE SCALE GENOMIC DNA]</scope>
    <source>
        <strain evidence="3">DP4</strain>
    </source>
</reference>
<keyword evidence="1" id="KW-1133">Transmembrane helix</keyword>
<dbReference type="AlphaFoldDB" id="A0A0H3A8F5"/>
<dbReference type="KEGG" id="dvl:Dvul_1331"/>